<dbReference type="Pfam" id="PF03797">
    <property type="entry name" value="Autotransporter"/>
    <property type="match status" value="1"/>
</dbReference>
<evidence type="ECO:0000256" key="1">
    <source>
        <dbReference type="SAM" id="MobiDB-lite"/>
    </source>
</evidence>
<dbReference type="Proteomes" id="UP000293550">
    <property type="component" value="Unassembled WGS sequence"/>
</dbReference>
<name>A0A4Q7DGA1_9PROT</name>
<evidence type="ECO:0000313" key="4">
    <source>
        <dbReference type="Proteomes" id="UP000293550"/>
    </source>
</evidence>
<dbReference type="OrthoDB" id="9938206at2"/>
<reference evidence="3 4" key="1">
    <citation type="submission" date="2018-10" db="EMBL/GenBank/DDBJ databases">
        <title>An updated phylogeny of the Alphaproteobacteria reveals that the parasitic Rickettsiales and Holosporales have independent origins.</title>
        <authorList>
            <person name="Munoz-Gomez S.A."/>
            <person name="Hess S."/>
            <person name="Burger G."/>
            <person name="Lang B.F."/>
            <person name="Susko E."/>
            <person name="Slamovits C.H."/>
            <person name="Roger A.J."/>
        </authorList>
    </citation>
    <scope>NUCLEOTIDE SEQUENCE [LARGE SCALE GENOMIC DNA]</scope>
    <source>
        <strain evidence="3">HOLO01</strain>
    </source>
</reference>
<dbReference type="PROSITE" id="PS51208">
    <property type="entry name" value="AUTOTRANSPORTER"/>
    <property type="match status" value="1"/>
</dbReference>
<dbReference type="SUPFAM" id="SSF103515">
    <property type="entry name" value="Autotransporter"/>
    <property type="match status" value="1"/>
</dbReference>
<dbReference type="InterPro" id="IPR036709">
    <property type="entry name" value="Autotransporte_beta_dom_sf"/>
</dbReference>
<dbReference type="EMBL" id="SCFB01000006">
    <property type="protein sequence ID" value="RZI45823.1"/>
    <property type="molecule type" value="Genomic_DNA"/>
</dbReference>
<dbReference type="RefSeq" id="WP_130154077.1">
    <property type="nucleotide sequence ID" value="NZ_SCFB01000006.1"/>
</dbReference>
<accession>A0A4Q7DGA1</accession>
<comment type="caution">
    <text evidence="3">The sequence shown here is derived from an EMBL/GenBank/DDBJ whole genome shotgun (WGS) entry which is preliminary data.</text>
</comment>
<evidence type="ECO:0000313" key="3">
    <source>
        <dbReference type="EMBL" id="RZI45823.1"/>
    </source>
</evidence>
<dbReference type="AlphaFoldDB" id="A0A4Q7DGA1"/>
<feature type="domain" description="Autotransporter" evidence="2">
    <location>
        <begin position="164"/>
        <end position="449"/>
    </location>
</feature>
<keyword evidence="4" id="KW-1185">Reference proteome</keyword>
<dbReference type="SMART" id="SM00869">
    <property type="entry name" value="Autotransporter"/>
    <property type="match status" value="1"/>
</dbReference>
<evidence type="ECO:0000259" key="2">
    <source>
        <dbReference type="PROSITE" id="PS51208"/>
    </source>
</evidence>
<gene>
    <name evidence="3" type="ORF">EQU50_05150</name>
</gene>
<protein>
    <submittedName>
        <fullName evidence="3">Autotransporter outer membrane beta-barrel domain-containing protein</fullName>
    </submittedName>
</protein>
<proteinExistence type="predicted"/>
<feature type="compositionally biased region" description="Polar residues" evidence="1">
    <location>
        <begin position="84"/>
        <end position="93"/>
    </location>
</feature>
<sequence>MIPYGSSGYDPYAYYVDVKHPGYADTYEYRYFDQSLNEGHGGYVITPIIPTTPVSTSSTADDLANALIDAREQASGDGAGNAAEDNQAQTTTRGSDDDFRSSQKFSNFKKIQNFTSILPESLRPLKDVRNLQTVTPYQQECSKLEDILETLSKNGPLSLPMDDKKGDEKRVWVSPFYSFGRQQTAFSKVGNRSWLSGALIGAEYRNLKRQLTIGLMSGLNYGRKEELGNTKSFTKTKGMTFGGYHSMTFFEGARYDIMASRTLSFQDNQRHQLTAGGADYYALSDHKMYTDVVDTKLTYLFIVNEMWSVRPSFGNTYIRSKSGSYSEKGAGIYNLNTSSITSTSNEVYGGIGVRATWRPGNKKIRLTGVYERGYQYDKSGSPVVVNVNIPGAAPIVTNQAGSKTKTHYFSVNASYYDGDTKLKFFAGYTGSYQQTQKNHSFIIKAEYRF</sequence>
<organism evidence="3 4">
    <name type="scientific">Candidatus Finniella inopinata</name>
    <dbReference type="NCBI Taxonomy" id="1696036"/>
    <lineage>
        <taxon>Bacteria</taxon>
        <taxon>Pseudomonadati</taxon>
        <taxon>Pseudomonadota</taxon>
        <taxon>Alphaproteobacteria</taxon>
        <taxon>Holosporales</taxon>
        <taxon>Candidatus Paracaedibacteraceae</taxon>
        <taxon>Candidatus Finniella</taxon>
    </lineage>
</organism>
<dbReference type="Gene3D" id="2.40.128.130">
    <property type="entry name" value="Autotransporter beta-domain"/>
    <property type="match status" value="1"/>
</dbReference>
<feature type="region of interest" description="Disordered" evidence="1">
    <location>
        <begin position="74"/>
        <end position="101"/>
    </location>
</feature>
<dbReference type="InterPro" id="IPR005546">
    <property type="entry name" value="Autotransporte_beta"/>
</dbReference>